<dbReference type="Pfam" id="PF00194">
    <property type="entry name" value="Carb_anhydrase"/>
    <property type="match status" value="2"/>
</dbReference>
<accession>A0A2W1BG76</accession>
<dbReference type="PANTHER" id="PTHR18952:SF114">
    <property type="entry name" value="CARBONIC ANHYDRASE 3, ISOFORM A"/>
    <property type="match status" value="1"/>
</dbReference>
<dbReference type="InterPro" id="IPR036398">
    <property type="entry name" value="CA_dom_sf"/>
</dbReference>
<comment type="similarity">
    <text evidence="1">Belongs to the alpha-carbonic anhydrase family.</text>
</comment>
<keyword evidence="4" id="KW-1185">Reference proteome</keyword>
<dbReference type="AlphaFoldDB" id="A0A2W1BG76"/>
<evidence type="ECO:0000313" key="4">
    <source>
        <dbReference type="Proteomes" id="UP000249218"/>
    </source>
</evidence>
<dbReference type="InterPro" id="IPR023561">
    <property type="entry name" value="Carbonic_anhydrase_a-class"/>
</dbReference>
<dbReference type="GO" id="GO:0005737">
    <property type="term" value="C:cytoplasm"/>
    <property type="evidence" value="ECO:0007669"/>
    <property type="project" value="TreeGrafter"/>
</dbReference>
<reference evidence="3 4" key="1">
    <citation type="journal article" date="2017" name="BMC Biol.">
        <title>Genomic innovations, transcriptional plasticity and gene loss underlying the evolution and divergence of two highly polyphagous and invasive Helicoverpa pest species.</title>
        <authorList>
            <person name="Pearce S.L."/>
            <person name="Clarke D.F."/>
            <person name="East P.D."/>
            <person name="Elfekih S."/>
            <person name="Gordon K.H."/>
            <person name="Jermiin L.S."/>
            <person name="McGaughran A."/>
            <person name="Oakeshott J.G."/>
            <person name="Papanikolaou A."/>
            <person name="Perera O.P."/>
            <person name="Rane R.V."/>
            <person name="Richards S."/>
            <person name="Tay W.T."/>
            <person name="Walsh T.K."/>
            <person name="Anderson A."/>
            <person name="Anderson C.J."/>
            <person name="Asgari S."/>
            <person name="Board P.G."/>
            <person name="Bretschneider A."/>
            <person name="Campbell P.M."/>
            <person name="Chertemps T."/>
            <person name="Christeller J.T."/>
            <person name="Coppin C.W."/>
            <person name="Downes S.J."/>
            <person name="Duan G."/>
            <person name="Farnsworth C.A."/>
            <person name="Good R.T."/>
            <person name="Han L.B."/>
            <person name="Han Y.C."/>
            <person name="Hatje K."/>
            <person name="Horne I."/>
            <person name="Huang Y.P."/>
            <person name="Hughes D.S."/>
            <person name="Jacquin-Joly E."/>
            <person name="James W."/>
            <person name="Jhangiani S."/>
            <person name="Kollmar M."/>
            <person name="Kuwar S.S."/>
            <person name="Li S."/>
            <person name="Liu N.Y."/>
            <person name="Maibeche M.T."/>
            <person name="Miller J.R."/>
            <person name="Montagne N."/>
            <person name="Perry T."/>
            <person name="Qu J."/>
            <person name="Song S.V."/>
            <person name="Sutton G.G."/>
            <person name="Vogel H."/>
            <person name="Walenz B.P."/>
            <person name="Xu W."/>
            <person name="Zhang H.J."/>
            <person name="Zou Z."/>
            <person name="Batterham P."/>
            <person name="Edwards O.R."/>
            <person name="Feyereisen R."/>
            <person name="Gibbs R.A."/>
            <person name="Heckel D.G."/>
            <person name="McGrath A."/>
            <person name="Robin C."/>
            <person name="Scherer S.E."/>
            <person name="Worley K.C."/>
            <person name="Wu Y.D."/>
        </authorList>
    </citation>
    <scope>NUCLEOTIDE SEQUENCE [LARGE SCALE GENOMIC DNA]</scope>
    <source>
        <strain evidence="3">Harm_GR_Male_#8</strain>
        <tissue evidence="3">Whole organism</tissue>
    </source>
</reference>
<feature type="domain" description="Alpha-carbonic anhydrase" evidence="2">
    <location>
        <begin position="19"/>
        <end position="276"/>
    </location>
</feature>
<dbReference type="OrthoDB" id="429145at2759"/>
<feature type="domain" description="Alpha-carbonic anhydrase" evidence="2">
    <location>
        <begin position="306"/>
        <end position="560"/>
    </location>
</feature>
<dbReference type="PANTHER" id="PTHR18952">
    <property type="entry name" value="CARBONIC ANHYDRASE"/>
    <property type="match status" value="1"/>
</dbReference>
<evidence type="ECO:0000256" key="1">
    <source>
        <dbReference type="ARBA" id="ARBA00010718"/>
    </source>
</evidence>
<dbReference type="InterPro" id="IPR001148">
    <property type="entry name" value="CA_dom"/>
</dbReference>
<proteinExistence type="inferred from homology"/>
<dbReference type="EMBL" id="KZ150067">
    <property type="protein sequence ID" value="PZC74129.1"/>
    <property type="molecule type" value="Genomic_DNA"/>
</dbReference>
<dbReference type="Proteomes" id="UP000249218">
    <property type="component" value="Unassembled WGS sequence"/>
</dbReference>
<gene>
    <name evidence="3" type="primary">HaOG208271</name>
    <name evidence="3" type="ORF">B5X24_HaOG208271</name>
</gene>
<dbReference type="Gene3D" id="3.10.200.10">
    <property type="entry name" value="Alpha carbonic anhydrase"/>
    <property type="match status" value="2"/>
</dbReference>
<dbReference type="GO" id="GO:0004089">
    <property type="term" value="F:carbonate dehydratase activity"/>
    <property type="evidence" value="ECO:0007669"/>
    <property type="project" value="InterPro"/>
</dbReference>
<dbReference type="GO" id="GO:0008270">
    <property type="term" value="F:zinc ion binding"/>
    <property type="evidence" value="ECO:0007669"/>
    <property type="project" value="InterPro"/>
</dbReference>
<dbReference type="SMART" id="SM01057">
    <property type="entry name" value="Carb_anhydrase"/>
    <property type="match status" value="2"/>
</dbReference>
<dbReference type="CDD" id="cd00326">
    <property type="entry name" value="alpha_CA"/>
    <property type="match status" value="2"/>
</dbReference>
<name>A0A2W1BG76_HELAM</name>
<organism evidence="3 4">
    <name type="scientific">Helicoverpa armigera</name>
    <name type="common">Cotton bollworm</name>
    <name type="synonym">Heliothis armigera</name>
    <dbReference type="NCBI Taxonomy" id="29058"/>
    <lineage>
        <taxon>Eukaryota</taxon>
        <taxon>Metazoa</taxon>
        <taxon>Ecdysozoa</taxon>
        <taxon>Arthropoda</taxon>
        <taxon>Hexapoda</taxon>
        <taxon>Insecta</taxon>
        <taxon>Pterygota</taxon>
        <taxon>Neoptera</taxon>
        <taxon>Endopterygota</taxon>
        <taxon>Lepidoptera</taxon>
        <taxon>Glossata</taxon>
        <taxon>Ditrysia</taxon>
        <taxon>Noctuoidea</taxon>
        <taxon>Noctuidae</taxon>
        <taxon>Heliothinae</taxon>
        <taxon>Helicoverpa</taxon>
    </lineage>
</organism>
<dbReference type="SUPFAM" id="SSF51069">
    <property type="entry name" value="Carbonic anhydrase"/>
    <property type="match status" value="2"/>
</dbReference>
<protein>
    <recommendedName>
        <fullName evidence="2">Alpha-carbonic anhydrase domain-containing protein</fullName>
    </recommendedName>
</protein>
<evidence type="ECO:0000313" key="3">
    <source>
        <dbReference type="EMBL" id="PZC74129.1"/>
    </source>
</evidence>
<evidence type="ECO:0000259" key="2">
    <source>
        <dbReference type="PROSITE" id="PS51144"/>
    </source>
</evidence>
<sequence length="560" mass="65162">MAATKVKAKPSEDEVVVFPEENSDVPPYGTLEWLHYWSSVEGHLPTPIDVSITGSTNYNCPDLRWINFNVYPNKVKLTNTGYTLVLSSKWKAERPYIEGGPFLEKHILSQIHFHWGDDMMKGSDHMVDKRRYPAEMQVSFFRAEYMTQEEALKHPDGVTMICYMIKYGVNPDDRLNWIIEGFPRVREAKSHTKIGPCPMSKLLPIFYEDYFLYWGELPTARGDSFTIKWLIPRPTLFASLEQLDEFRKLWDPWDEPNQGNFRPLQERHNRHVFFINPHWAKYNSLLPIPRVDEPGVTTLSQAYQKYPWMLPPQNHDEMARLMMRHVQSPISISKLLCPQFSLQPLNFKSYWDNEHGATLFNTGRTAKFMFESEKNRPILSGGPLNGEYIFEQMHFSWSFDNATGCEHVVDDHGYAAESQLIHYNSKYGNFEEALGYTDGLAIVGFFLQATEDTNPQFEKLAEGLDRIKRAEQITKVTAEALSWMDREDLQKGPYFTYKGSLTITPYIECVDWILFEKPVTIGFDQISCLRRLQNFDCQPIEHNSYLFFKQLKTSKAGPDR</sequence>
<dbReference type="PROSITE" id="PS51144">
    <property type="entry name" value="ALPHA_CA_2"/>
    <property type="match status" value="2"/>
</dbReference>